<dbReference type="RefSeq" id="WP_148209168.1">
    <property type="nucleotide sequence ID" value="NZ_JAGVVT010000040.1"/>
</dbReference>
<evidence type="ECO:0000313" key="2">
    <source>
        <dbReference type="EMBL" id="BBE49438.1"/>
    </source>
</evidence>
<gene>
    <name evidence="2" type="primary">rapA</name>
</gene>
<keyword evidence="1" id="KW-0732">Signal</keyword>
<protein>
    <submittedName>
        <fullName evidence="2">Antibiotic protein RapA</fullName>
    </submittedName>
</protein>
<name>A0A2Z6G7T3_RHOER</name>
<dbReference type="EMBL" id="AB893594">
    <property type="protein sequence ID" value="BBE49438.1"/>
    <property type="molecule type" value="Genomic_DNA"/>
</dbReference>
<accession>A0A2Z6G7T3</accession>
<geneLocation type="plasmid" evidence="2">
    <name>pREC01</name>
</geneLocation>
<feature type="chain" id="PRO_5016380421" evidence="1">
    <location>
        <begin position="30"/>
        <end position="93"/>
    </location>
</feature>
<dbReference type="AlphaFoldDB" id="A0A2Z6G7T3"/>
<proteinExistence type="predicted"/>
<organism evidence="2">
    <name type="scientific">Rhodococcus erythropolis</name>
    <name type="common">Arthrobacter picolinophilus</name>
    <dbReference type="NCBI Taxonomy" id="1833"/>
    <lineage>
        <taxon>Bacteria</taxon>
        <taxon>Bacillati</taxon>
        <taxon>Actinomycetota</taxon>
        <taxon>Actinomycetes</taxon>
        <taxon>Mycobacteriales</taxon>
        <taxon>Nocardiaceae</taxon>
        <taxon>Rhodococcus</taxon>
        <taxon>Rhodococcus erythropolis group</taxon>
    </lineage>
</organism>
<feature type="signal peptide" evidence="1">
    <location>
        <begin position="1"/>
        <end position="29"/>
    </location>
</feature>
<keyword evidence="2" id="KW-0614">Plasmid</keyword>
<reference evidence="2" key="1">
    <citation type="journal article" date="2018" name="J. Antibiot.">
        <title>Identification of a novel bacteriocin-like protein and structural gene from Rhodococcus erythropolis JCM 2895, using suppression-subtractive hybridization.</title>
        <authorList>
            <person name="Kitagawa W."/>
            <person name="Mitsuhashi S."/>
            <person name="Hata M."/>
            <person name="Tamura T."/>
        </authorList>
    </citation>
    <scope>NUCLEOTIDE SEQUENCE</scope>
    <source>
        <strain evidence="2">JCM 2895</strain>
        <plasmid evidence="2">pREC01</plasmid>
    </source>
</reference>
<evidence type="ECO:0000256" key="1">
    <source>
        <dbReference type="SAM" id="SignalP"/>
    </source>
</evidence>
<sequence length="93" mass="8990">MIGKRVLTMAAVCAATTGVLGMGVGVASADSLPPSVCSSATGCSGNGNANPINGTNTIKDRAGCAIGLGMNAFPATWPVRVIGVGAGAYFGCN</sequence>